<comment type="subcellular location">
    <subcellularLocation>
        <location evidence="1">Cell membrane</location>
        <topology evidence="1">Multi-pass membrane protein</topology>
    </subcellularLocation>
    <subcellularLocation>
        <location evidence="6">Membrane</location>
        <topology evidence="6">Multi-pass membrane protein</topology>
    </subcellularLocation>
</comment>
<proteinExistence type="inferred from homology"/>
<dbReference type="HOGENOM" id="CLU_079895_1_0_9"/>
<protein>
    <submittedName>
        <fullName evidence="9">Putative flagellar motor component MotA</fullName>
    </submittedName>
</protein>
<comment type="similarity">
    <text evidence="6">Belongs to the exbB/tolQ family.</text>
</comment>
<dbReference type="GO" id="GO:0015031">
    <property type="term" value="P:protein transport"/>
    <property type="evidence" value="ECO:0007669"/>
    <property type="project" value="UniProtKB-KW"/>
</dbReference>
<dbReference type="STRING" id="1089553.Tph_c05350"/>
<dbReference type="GO" id="GO:0006935">
    <property type="term" value="P:chemotaxis"/>
    <property type="evidence" value="ECO:0007669"/>
    <property type="project" value="InterPro"/>
</dbReference>
<dbReference type="InterPro" id="IPR002898">
    <property type="entry name" value="MotA_ExbB_proton_chnl"/>
</dbReference>
<feature type="transmembrane region" description="Helical" evidence="7">
    <location>
        <begin position="6"/>
        <end position="22"/>
    </location>
</feature>
<dbReference type="GO" id="GO:0071978">
    <property type="term" value="P:bacterial-type flagellum-dependent swarming motility"/>
    <property type="evidence" value="ECO:0007669"/>
    <property type="project" value="InterPro"/>
</dbReference>
<feature type="transmembrane region" description="Helical" evidence="7">
    <location>
        <begin position="29"/>
        <end position="53"/>
    </location>
</feature>
<dbReference type="RefSeq" id="WP_015049691.1">
    <property type="nucleotide sequence ID" value="NC_018870.1"/>
</dbReference>
<evidence type="ECO:0000256" key="6">
    <source>
        <dbReference type="RuleBase" id="RU004057"/>
    </source>
</evidence>
<keyword evidence="9" id="KW-0282">Flagellum</keyword>
<dbReference type="AlphaFoldDB" id="K4LDC4"/>
<keyword evidence="4 7" id="KW-1133">Transmembrane helix</keyword>
<evidence type="ECO:0000256" key="5">
    <source>
        <dbReference type="ARBA" id="ARBA00023136"/>
    </source>
</evidence>
<evidence type="ECO:0000256" key="1">
    <source>
        <dbReference type="ARBA" id="ARBA00004651"/>
    </source>
</evidence>
<reference evidence="9 10" key="1">
    <citation type="journal article" date="2012" name="BMC Genomics">
        <title>Genome-guided analysis of physiological and morphological traits of the fermentative acetate oxidizer Thermacetogenium phaeum.</title>
        <authorList>
            <person name="Oehler D."/>
            <person name="Poehlein A."/>
            <person name="Leimbach A."/>
            <person name="Muller N."/>
            <person name="Daniel R."/>
            <person name="Gottschalk G."/>
            <person name="Schink B."/>
        </authorList>
    </citation>
    <scope>NUCLEOTIDE SEQUENCE [LARGE SCALE GENOMIC DNA]</scope>
    <source>
        <strain evidence="10">ATCC BAA-254 / DSM 26808 / PB</strain>
    </source>
</reference>
<dbReference type="OrthoDB" id="9806929at2"/>
<keyword evidence="9" id="KW-0969">Cilium</keyword>
<dbReference type="NCBIfam" id="NF006583">
    <property type="entry name" value="PRK09109.1"/>
    <property type="match status" value="1"/>
</dbReference>
<keyword evidence="2" id="KW-1003">Cell membrane</keyword>
<dbReference type="PANTHER" id="PTHR30433:SF3">
    <property type="entry name" value="MOTILITY PROTEIN A"/>
    <property type="match status" value="1"/>
</dbReference>
<keyword evidence="9" id="KW-0966">Cell projection</keyword>
<keyword evidence="5 7" id="KW-0472">Membrane</keyword>
<feature type="domain" description="MotA/TolQ/ExbB proton channel" evidence="8">
    <location>
        <begin position="101"/>
        <end position="218"/>
    </location>
</feature>
<name>K4LDC4_THEPS</name>
<keyword evidence="10" id="KW-1185">Reference proteome</keyword>
<evidence type="ECO:0000313" key="10">
    <source>
        <dbReference type="Proteomes" id="UP000000467"/>
    </source>
</evidence>
<dbReference type="Proteomes" id="UP000000467">
    <property type="component" value="Chromosome"/>
</dbReference>
<evidence type="ECO:0000313" key="9">
    <source>
        <dbReference type="EMBL" id="AFV10773.1"/>
    </source>
</evidence>
<keyword evidence="3 7" id="KW-0812">Transmembrane</keyword>
<evidence type="ECO:0000256" key="7">
    <source>
        <dbReference type="SAM" id="Phobius"/>
    </source>
</evidence>
<dbReference type="PANTHER" id="PTHR30433">
    <property type="entry name" value="CHEMOTAXIS PROTEIN MOTA"/>
    <property type="match status" value="1"/>
</dbReference>
<sequence length="259" mass="28406">MDVTTITGIITGFAALMIAFVMEGGTPGSLLSVTAALIVLGGTLGATAISFTLEELKKAPLLLKIAFQKQEYDFISLIDNVVNLADKARREGLLSLEQNLNEIEDPFLRFGIQLVIDGVEGTLLRDLLETEIYCMDERHNNGIAIFEAAGGYSPTMGIIGTVMGLVNVLGHMDDPSSIGPAIAMAFIATLYGISFANLFWLPIGAKLRSKHKAERLYRELSMEGILSLQAGENPAFIREKLRVFLDRKSREREALRREE</sequence>
<organism evidence="9 10">
    <name type="scientific">Thermacetogenium phaeum (strain ATCC BAA-254 / DSM 26808 / PB)</name>
    <dbReference type="NCBI Taxonomy" id="1089553"/>
    <lineage>
        <taxon>Bacteria</taxon>
        <taxon>Bacillati</taxon>
        <taxon>Bacillota</taxon>
        <taxon>Clostridia</taxon>
        <taxon>Thermoanaerobacterales</taxon>
        <taxon>Thermoanaerobacteraceae</taxon>
        <taxon>Thermacetogenium</taxon>
    </lineage>
</organism>
<accession>K4LDC4</accession>
<keyword evidence="6" id="KW-0653">Protein transport</keyword>
<evidence type="ECO:0000256" key="3">
    <source>
        <dbReference type="ARBA" id="ARBA00022692"/>
    </source>
</evidence>
<dbReference type="InterPro" id="IPR047055">
    <property type="entry name" value="MotA-like"/>
</dbReference>
<evidence type="ECO:0000259" key="8">
    <source>
        <dbReference type="Pfam" id="PF01618"/>
    </source>
</evidence>
<dbReference type="KEGG" id="tpz:Tph_c05350"/>
<dbReference type="eggNOG" id="COG1291">
    <property type="taxonomic scope" value="Bacteria"/>
</dbReference>
<dbReference type="EMBL" id="CP003732">
    <property type="protein sequence ID" value="AFV10773.1"/>
    <property type="molecule type" value="Genomic_DNA"/>
</dbReference>
<feature type="transmembrane region" description="Helical" evidence="7">
    <location>
        <begin position="178"/>
        <end position="201"/>
    </location>
</feature>
<keyword evidence="6" id="KW-0813">Transport</keyword>
<evidence type="ECO:0000256" key="4">
    <source>
        <dbReference type="ARBA" id="ARBA00022989"/>
    </source>
</evidence>
<evidence type="ECO:0000256" key="2">
    <source>
        <dbReference type="ARBA" id="ARBA00022475"/>
    </source>
</evidence>
<dbReference type="Pfam" id="PF01618">
    <property type="entry name" value="MotA_ExbB"/>
    <property type="match status" value="1"/>
</dbReference>
<gene>
    <name evidence="9" type="ordered locus">Tph_c05350</name>
</gene>
<dbReference type="GO" id="GO:0005886">
    <property type="term" value="C:plasma membrane"/>
    <property type="evidence" value="ECO:0007669"/>
    <property type="project" value="UniProtKB-SubCell"/>
</dbReference>